<evidence type="ECO:0000256" key="2">
    <source>
        <dbReference type="ARBA" id="ARBA00022448"/>
    </source>
</evidence>
<feature type="transmembrane region" description="Helical" evidence="6">
    <location>
        <begin position="191"/>
        <end position="211"/>
    </location>
</feature>
<evidence type="ECO:0000313" key="9">
    <source>
        <dbReference type="Proteomes" id="UP001433268"/>
    </source>
</evidence>
<reference evidence="8 9" key="1">
    <citation type="submission" date="2023-01" db="EMBL/GenBank/DDBJ databases">
        <title>Analysis of 21 Apiospora genomes using comparative genomics revels a genus with tremendous synthesis potential of carbohydrate active enzymes and secondary metabolites.</title>
        <authorList>
            <person name="Sorensen T."/>
        </authorList>
    </citation>
    <scope>NUCLEOTIDE SEQUENCE [LARGE SCALE GENOMIC DNA]</scope>
    <source>
        <strain evidence="8 9">CBS 114990</strain>
    </source>
</reference>
<keyword evidence="5 6" id="KW-0472">Membrane</keyword>
<evidence type="ECO:0000313" key="8">
    <source>
        <dbReference type="EMBL" id="KAK8090225.1"/>
    </source>
</evidence>
<keyword evidence="9" id="KW-1185">Reference proteome</keyword>
<evidence type="ECO:0000256" key="5">
    <source>
        <dbReference type="ARBA" id="ARBA00023136"/>
    </source>
</evidence>
<evidence type="ECO:0000256" key="3">
    <source>
        <dbReference type="ARBA" id="ARBA00022692"/>
    </source>
</evidence>
<keyword evidence="4 6" id="KW-1133">Transmembrane helix</keyword>
<keyword evidence="3 6" id="KW-0812">Transmembrane</keyword>
<dbReference type="RefSeq" id="XP_066673119.1">
    <property type="nucleotide sequence ID" value="XM_066809501.1"/>
</dbReference>
<dbReference type="PANTHER" id="PTHR23502">
    <property type="entry name" value="MAJOR FACILITATOR SUPERFAMILY"/>
    <property type="match status" value="1"/>
</dbReference>
<dbReference type="InterPro" id="IPR020846">
    <property type="entry name" value="MFS_dom"/>
</dbReference>
<gene>
    <name evidence="8" type="ORF">PG997_005186</name>
</gene>
<feature type="transmembrane region" description="Helical" evidence="6">
    <location>
        <begin position="315"/>
        <end position="337"/>
    </location>
</feature>
<dbReference type="Gene3D" id="1.20.1720.10">
    <property type="entry name" value="Multidrug resistance protein D"/>
    <property type="match status" value="1"/>
</dbReference>
<dbReference type="PROSITE" id="PS50850">
    <property type="entry name" value="MFS"/>
    <property type="match status" value="1"/>
</dbReference>
<evidence type="ECO:0000256" key="6">
    <source>
        <dbReference type="SAM" id="Phobius"/>
    </source>
</evidence>
<proteinExistence type="predicted"/>
<dbReference type="PROSITE" id="PS00216">
    <property type="entry name" value="SUGAR_TRANSPORT_1"/>
    <property type="match status" value="1"/>
</dbReference>
<dbReference type="EMBL" id="JAQQWN010000004">
    <property type="protein sequence ID" value="KAK8090225.1"/>
    <property type="molecule type" value="Genomic_DNA"/>
</dbReference>
<feature type="domain" description="Major facilitator superfamily (MFS) profile" evidence="7">
    <location>
        <begin position="37"/>
        <end position="493"/>
    </location>
</feature>
<dbReference type="Pfam" id="PF07690">
    <property type="entry name" value="MFS_1"/>
    <property type="match status" value="1"/>
</dbReference>
<dbReference type="InterPro" id="IPR036259">
    <property type="entry name" value="MFS_trans_sf"/>
</dbReference>
<protein>
    <submittedName>
        <fullName evidence="8">Major facilitator superfamily transporter</fullName>
    </submittedName>
</protein>
<evidence type="ECO:0000259" key="7">
    <source>
        <dbReference type="PROSITE" id="PS50850"/>
    </source>
</evidence>
<organism evidence="8 9">
    <name type="scientific">Apiospora hydei</name>
    <dbReference type="NCBI Taxonomy" id="1337664"/>
    <lineage>
        <taxon>Eukaryota</taxon>
        <taxon>Fungi</taxon>
        <taxon>Dikarya</taxon>
        <taxon>Ascomycota</taxon>
        <taxon>Pezizomycotina</taxon>
        <taxon>Sordariomycetes</taxon>
        <taxon>Xylariomycetidae</taxon>
        <taxon>Amphisphaeriales</taxon>
        <taxon>Apiosporaceae</taxon>
        <taxon>Apiospora</taxon>
    </lineage>
</organism>
<evidence type="ECO:0000256" key="4">
    <source>
        <dbReference type="ARBA" id="ARBA00022989"/>
    </source>
</evidence>
<dbReference type="GeneID" id="92042561"/>
<evidence type="ECO:0000256" key="1">
    <source>
        <dbReference type="ARBA" id="ARBA00004141"/>
    </source>
</evidence>
<dbReference type="InterPro" id="IPR005829">
    <property type="entry name" value="Sugar_transporter_CS"/>
</dbReference>
<comment type="caution">
    <text evidence="8">The sequence shown here is derived from an EMBL/GenBank/DDBJ whole genome shotgun (WGS) entry which is preliminary data.</text>
</comment>
<feature type="transmembrane region" description="Helical" evidence="6">
    <location>
        <begin position="103"/>
        <end position="130"/>
    </location>
</feature>
<feature type="transmembrane region" description="Helical" evidence="6">
    <location>
        <begin position="161"/>
        <end position="185"/>
    </location>
</feature>
<feature type="transmembrane region" description="Helical" evidence="6">
    <location>
        <begin position="36"/>
        <end position="58"/>
    </location>
</feature>
<sequence length="508" mass="55380">MANAEDSDPVNNTEVPPPAFSTLPPYSAFLPWQKRCIIAVIAFGGWFSSLSSFIYFPAIPALADDLGVSVEKINLTVTSYLIMSGIFPALVGNAADKLGRRPVFLATLVIYVAANVGLALQSSFGLLFFLRMLQSAGISGTYSVTYGVIGDLFAPAERGGYSGIISFFLNTPPSIGPVISGLLLLRWDWRAIFWFLSIVSPCCLLSMALFLPETSRVIVGNGSIRPKGMMHRALIPVLAPPPSNILPSNDEEEQCPLPEAKPKKSTSVFPNPLACLLLLRHRRTAIVVGCFGVHYTIYSCLQASLSTLFTEIYHISGLVSGLTYLPFGVACAVAAFGTGKMLDWDYRHTAAKEGMPIDIKRGDDDMTQFPIEHARLRSVKFSVALCSFFIVGYGWSLQQGTHMAVPLVLQFFIGLTEQGIFTGLSTLLVDIHPEASATAQAANNFIRCEMAAAGLALLDLMLRRMGAGWTFVLFAGLGWLVAAMLWVLDVKGLDWRQTRQEGRRPQHQ</sequence>
<feature type="transmembrane region" description="Helical" evidence="6">
    <location>
        <begin position="378"/>
        <end position="395"/>
    </location>
</feature>
<comment type="subcellular location">
    <subcellularLocation>
        <location evidence="1">Membrane</location>
        <topology evidence="1">Multi-pass membrane protein</topology>
    </subcellularLocation>
</comment>
<keyword evidence="2" id="KW-0813">Transport</keyword>
<dbReference type="PANTHER" id="PTHR23502:SF51">
    <property type="entry name" value="QUINIDINE RESISTANCE PROTEIN 1-RELATED"/>
    <property type="match status" value="1"/>
</dbReference>
<feature type="transmembrane region" description="Helical" evidence="6">
    <location>
        <begin position="468"/>
        <end position="488"/>
    </location>
</feature>
<name>A0ABR1X473_9PEZI</name>
<feature type="transmembrane region" description="Helical" evidence="6">
    <location>
        <begin position="73"/>
        <end position="91"/>
    </location>
</feature>
<dbReference type="InterPro" id="IPR011701">
    <property type="entry name" value="MFS"/>
</dbReference>
<dbReference type="Gene3D" id="1.20.1250.20">
    <property type="entry name" value="MFS general substrate transporter like domains"/>
    <property type="match status" value="1"/>
</dbReference>
<feature type="transmembrane region" description="Helical" evidence="6">
    <location>
        <begin position="407"/>
        <end position="429"/>
    </location>
</feature>
<dbReference type="Proteomes" id="UP001433268">
    <property type="component" value="Unassembled WGS sequence"/>
</dbReference>
<dbReference type="SUPFAM" id="SSF103473">
    <property type="entry name" value="MFS general substrate transporter"/>
    <property type="match status" value="1"/>
</dbReference>
<accession>A0ABR1X473</accession>